<dbReference type="Pfam" id="PF04043">
    <property type="entry name" value="PMEI"/>
    <property type="match status" value="1"/>
</dbReference>
<evidence type="ECO:0000256" key="7">
    <source>
        <dbReference type="ARBA" id="ARBA00022801"/>
    </source>
</evidence>
<dbReference type="SMART" id="SM00856">
    <property type="entry name" value="PMEI"/>
    <property type="match status" value="1"/>
</dbReference>
<evidence type="ECO:0000256" key="11">
    <source>
        <dbReference type="SAM" id="SignalP"/>
    </source>
</evidence>
<dbReference type="AlphaFoldDB" id="A0AAV1D7Q2"/>
<dbReference type="SUPFAM" id="SSF51126">
    <property type="entry name" value="Pectin lyase-like"/>
    <property type="match status" value="1"/>
</dbReference>
<keyword evidence="5" id="KW-0134">Cell wall</keyword>
<evidence type="ECO:0000256" key="6">
    <source>
        <dbReference type="ARBA" id="ARBA00022525"/>
    </source>
</evidence>
<feature type="chain" id="PRO_5043370639" evidence="11">
    <location>
        <begin position="24"/>
        <end position="496"/>
    </location>
</feature>
<feature type="domain" description="Pectinesterase inhibitor" evidence="12">
    <location>
        <begin position="7"/>
        <end position="143"/>
    </location>
</feature>
<evidence type="ECO:0000313" key="14">
    <source>
        <dbReference type="Proteomes" id="UP001161247"/>
    </source>
</evidence>
<dbReference type="GO" id="GO:0030599">
    <property type="term" value="F:pectinesterase activity"/>
    <property type="evidence" value="ECO:0007669"/>
    <property type="project" value="UniProtKB-EC"/>
</dbReference>
<evidence type="ECO:0000259" key="12">
    <source>
        <dbReference type="SMART" id="SM00856"/>
    </source>
</evidence>
<keyword evidence="11" id="KW-0732">Signal</keyword>
<reference evidence="13" key="1">
    <citation type="submission" date="2023-03" db="EMBL/GenBank/DDBJ databases">
        <authorList>
            <person name="Julca I."/>
        </authorList>
    </citation>
    <scope>NUCLEOTIDE SEQUENCE</scope>
</reference>
<comment type="catalytic activity">
    <reaction evidence="10">
        <text>[(1-&gt;4)-alpha-D-galacturonosyl methyl ester](n) + n H2O = [(1-&gt;4)-alpha-D-galacturonosyl](n) + n methanol + n H(+)</text>
        <dbReference type="Rhea" id="RHEA:22380"/>
        <dbReference type="Rhea" id="RHEA-COMP:14570"/>
        <dbReference type="Rhea" id="RHEA-COMP:14573"/>
        <dbReference type="ChEBI" id="CHEBI:15377"/>
        <dbReference type="ChEBI" id="CHEBI:15378"/>
        <dbReference type="ChEBI" id="CHEBI:17790"/>
        <dbReference type="ChEBI" id="CHEBI:140522"/>
        <dbReference type="ChEBI" id="CHEBI:140523"/>
        <dbReference type="EC" id="3.1.1.11"/>
    </reaction>
</comment>
<evidence type="ECO:0000313" key="13">
    <source>
        <dbReference type="EMBL" id="CAI9103658.1"/>
    </source>
</evidence>
<keyword evidence="7" id="KW-0378">Hydrolase</keyword>
<dbReference type="GO" id="GO:0042545">
    <property type="term" value="P:cell wall modification"/>
    <property type="evidence" value="ECO:0007669"/>
    <property type="project" value="InterPro"/>
</dbReference>
<proteinExistence type="inferred from homology"/>
<accession>A0AAV1D7Q2</accession>
<dbReference type="InterPro" id="IPR006501">
    <property type="entry name" value="Pectinesterase_inhib_dom"/>
</dbReference>
<evidence type="ECO:0000256" key="4">
    <source>
        <dbReference type="ARBA" id="ARBA00007786"/>
    </source>
</evidence>
<dbReference type="FunFam" id="2.160.20.10:FF:000001">
    <property type="entry name" value="Pectinesterase"/>
    <property type="match status" value="1"/>
</dbReference>
<dbReference type="InterPro" id="IPR000070">
    <property type="entry name" value="Pectinesterase_cat"/>
</dbReference>
<dbReference type="SUPFAM" id="SSF101148">
    <property type="entry name" value="Plant invertase/pectin methylesterase inhibitor"/>
    <property type="match status" value="1"/>
</dbReference>
<evidence type="ECO:0000256" key="5">
    <source>
        <dbReference type="ARBA" id="ARBA00022512"/>
    </source>
</evidence>
<keyword evidence="8" id="KW-0063">Aspartyl esterase</keyword>
<dbReference type="PANTHER" id="PTHR31707">
    <property type="entry name" value="PECTINESTERASE"/>
    <property type="match status" value="1"/>
</dbReference>
<keyword evidence="6" id="KW-0964">Secreted</keyword>
<evidence type="ECO:0000256" key="2">
    <source>
        <dbReference type="ARBA" id="ARBA00005184"/>
    </source>
</evidence>
<evidence type="ECO:0000256" key="1">
    <source>
        <dbReference type="ARBA" id="ARBA00004191"/>
    </source>
</evidence>
<evidence type="ECO:0000256" key="8">
    <source>
        <dbReference type="ARBA" id="ARBA00023085"/>
    </source>
</evidence>
<dbReference type="GO" id="GO:0004857">
    <property type="term" value="F:enzyme inhibitor activity"/>
    <property type="evidence" value="ECO:0007669"/>
    <property type="project" value="InterPro"/>
</dbReference>
<comment type="similarity">
    <text evidence="3">In the N-terminal section; belongs to the PMEI family.</text>
</comment>
<dbReference type="Pfam" id="PF01095">
    <property type="entry name" value="Pectinesterase"/>
    <property type="match status" value="1"/>
</dbReference>
<name>A0AAV1D7Q2_OLDCO</name>
<dbReference type="InterPro" id="IPR011050">
    <property type="entry name" value="Pectin_lyase_fold/virulence"/>
</dbReference>
<protein>
    <submittedName>
        <fullName evidence="13">OLC1v1002183C1</fullName>
    </submittedName>
</protein>
<keyword evidence="9" id="KW-0961">Cell wall biogenesis/degradation</keyword>
<dbReference type="Gene3D" id="1.20.140.40">
    <property type="entry name" value="Invertase/pectin methylesterase inhibitor family protein"/>
    <property type="match status" value="1"/>
</dbReference>
<comment type="pathway">
    <text evidence="2">Glycan metabolism; pectin degradation; 2-dehydro-3-deoxy-D-gluconate from pectin: step 1/5.</text>
</comment>
<keyword evidence="14" id="KW-1185">Reference proteome</keyword>
<evidence type="ECO:0000256" key="10">
    <source>
        <dbReference type="ARBA" id="ARBA00047928"/>
    </source>
</evidence>
<gene>
    <name evidence="13" type="ORF">OLC1_LOCUS12769</name>
</gene>
<organism evidence="13 14">
    <name type="scientific">Oldenlandia corymbosa var. corymbosa</name>
    <dbReference type="NCBI Taxonomy" id="529605"/>
    <lineage>
        <taxon>Eukaryota</taxon>
        <taxon>Viridiplantae</taxon>
        <taxon>Streptophyta</taxon>
        <taxon>Embryophyta</taxon>
        <taxon>Tracheophyta</taxon>
        <taxon>Spermatophyta</taxon>
        <taxon>Magnoliopsida</taxon>
        <taxon>eudicotyledons</taxon>
        <taxon>Gunneridae</taxon>
        <taxon>Pentapetalae</taxon>
        <taxon>asterids</taxon>
        <taxon>lamiids</taxon>
        <taxon>Gentianales</taxon>
        <taxon>Rubiaceae</taxon>
        <taxon>Rubioideae</taxon>
        <taxon>Spermacoceae</taxon>
        <taxon>Hedyotis-Oldenlandia complex</taxon>
        <taxon>Oldenlandia</taxon>
    </lineage>
</organism>
<dbReference type="InterPro" id="IPR035513">
    <property type="entry name" value="Invertase/methylesterase_inhib"/>
</dbReference>
<dbReference type="Gene3D" id="2.160.20.10">
    <property type="entry name" value="Single-stranded right-handed beta-helix, Pectin lyase-like"/>
    <property type="match status" value="1"/>
</dbReference>
<evidence type="ECO:0000256" key="3">
    <source>
        <dbReference type="ARBA" id="ARBA00006027"/>
    </source>
</evidence>
<feature type="signal peptide" evidence="11">
    <location>
        <begin position="1"/>
        <end position="23"/>
    </location>
</feature>
<dbReference type="Proteomes" id="UP001161247">
    <property type="component" value="Chromosome 4"/>
</dbReference>
<sequence>MGSSWFPISLFLVLPLFCNSVFGNKQIESVQTARDGILEAINWAQGMTTKFYSEDDDGITSSNELINIVAIGDCLKLYEDSEHLLSRLVSSSVNFSRDDAVTWLSAAMASHRSCLDGLEDKGLKYETESARNLSNLLREALSSVKQQRHFGNSRSYGIPRITAQDQFWGVLASWDAAKWKADIVVAQDGSGNHRSINEAVSALAKMGRNRPGRAIIYVKSGIYHEKVEIERNLENVMFVGDGMDRTVVTGYGNVHDGASTISSATFGVSGNGFWARDITFENTAGPEKHQAVALRVASDLSVFYRCSFKGYQDTLLVHSLRQFYRDCHIYGTQDFIFGDASAVFQNCDIFVRKPMDHQSNLITAQGRDNPEQNTGISILNSRVSPASDFRPVISRFKSYLGRPWKKYSRTVFIKTDLDGLVDPQGWKEWSGDFALSTLYYAEFMNRGYGAFTVNRVKWPGYHVLRDYGEASQFSVKNFIQGHYWIPATGVPYWADV</sequence>
<dbReference type="EMBL" id="OX459121">
    <property type="protein sequence ID" value="CAI9103658.1"/>
    <property type="molecule type" value="Genomic_DNA"/>
</dbReference>
<comment type="similarity">
    <text evidence="4">In the C-terminal section; belongs to the pectinesterase family.</text>
</comment>
<comment type="subcellular location">
    <subcellularLocation>
        <location evidence="1">Secreted</location>
        <location evidence="1">Cell wall</location>
    </subcellularLocation>
</comment>
<dbReference type="InterPro" id="IPR012334">
    <property type="entry name" value="Pectin_lyas_fold"/>
</dbReference>
<evidence type="ECO:0000256" key="9">
    <source>
        <dbReference type="ARBA" id="ARBA00023316"/>
    </source>
</evidence>
<dbReference type="CDD" id="cd15799">
    <property type="entry name" value="PMEI-like_4"/>
    <property type="match status" value="1"/>
</dbReference>